<gene>
    <name evidence="1" type="ORF">I4F81_003987</name>
</gene>
<dbReference type="Proteomes" id="UP000798662">
    <property type="component" value="Chromosome 1"/>
</dbReference>
<keyword evidence="2" id="KW-1185">Reference proteome</keyword>
<protein>
    <submittedName>
        <fullName evidence="1">Uncharacterized protein</fullName>
    </submittedName>
</protein>
<name>A0ACC3BUY0_PYRYE</name>
<comment type="caution">
    <text evidence="1">The sequence shown here is derived from an EMBL/GenBank/DDBJ whole genome shotgun (WGS) entry which is preliminary data.</text>
</comment>
<dbReference type="EMBL" id="CM020618">
    <property type="protein sequence ID" value="KAK1861403.1"/>
    <property type="molecule type" value="Genomic_DNA"/>
</dbReference>
<accession>A0ACC3BUY0</accession>
<evidence type="ECO:0000313" key="2">
    <source>
        <dbReference type="Proteomes" id="UP000798662"/>
    </source>
</evidence>
<organism evidence="1 2">
    <name type="scientific">Pyropia yezoensis</name>
    <name type="common">Susabi-nori</name>
    <name type="synonym">Porphyra yezoensis</name>
    <dbReference type="NCBI Taxonomy" id="2788"/>
    <lineage>
        <taxon>Eukaryota</taxon>
        <taxon>Rhodophyta</taxon>
        <taxon>Bangiophyceae</taxon>
        <taxon>Bangiales</taxon>
        <taxon>Bangiaceae</taxon>
        <taxon>Pyropia</taxon>
    </lineage>
</organism>
<proteinExistence type="predicted"/>
<evidence type="ECO:0000313" key="1">
    <source>
        <dbReference type="EMBL" id="KAK1861403.1"/>
    </source>
</evidence>
<reference evidence="1" key="1">
    <citation type="submission" date="2019-11" db="EMBL/GenBank/DDBJ databases">
        <title>Nori genome reveals adaptations in red seaweeds to the harsh intertidal environment.</title>
        <authorList>
            <person name="Wang D."/>
            <person name="Mao Y."/>
        </authorList>
    </citation>
    <scope>NUCLEOTIDE SEQUENCE</scope>
    <source>
        <tissue evidence="1">Gametophyte</tissue>
    </source>
</reference>
<sequence length="150" mass="15513">MSTAGPTRRAKPAKAGGGGKAGAVVGAGAVAAAKPVSPVLPVWRRLLLRNLEWKPDEVLTALHWVRQAYGVGVGLLFGLVGVTGGVAAIVYILSCFALTTGYFRVYLGVDEEDLADAPDGGSLQTEGLFSSVALFVLTWTLSYSLVHAAA</sequence>